<dbReference type="Gene3D" id="3.40.50.1000">
    <property type="entry name" value="HAD superfamily/HAD-like"/>
    <property type="match status" value="1"/>
</dbReference>
<reference evidence="1" key="1">
    <citation type="submission" date="2020-09" db="EMBL/GenBank/DDBJ databases">
        <title>A novel bacterium of genus Paenibacillus, isolated from South China Sea.</title>
        <authorList>
            <person name="Huang H."/>
            <person name="Mo K."/>
            <person name="Hu Y."/>
        </authorList>
    </citation>
    <scope>NUCLEOTIDE SEQUENCE</scope>
    <source>
        <strain evidence="1">IB182363</strain>
    </source>
</reference>
<dbReference type="PRINTS" id="PR00413">
    <property type="entry name" value="HADHALOGNASE"/>
</dbReference>
<evidence type="ECO:0000313" key="1">
    <source>
        <dbReference type="EMBL" id="MBD2862217.1"/>
    </source>
</evidence>
<dbReference type="InterPro" id="IPR036412">
    <property type="entry name" value="HAD-like_sf"/>
</dbReference>
<sequence>MLENLKQSGYKIGVITDVPTGMPTELILQDINAFKDNIDFFLSSIDCGFRKPNKKGIELISEKFGIDLQNIAFIGDEEKDIQTAKNAGVMSFLINRDKRNKNYGEDIQIKSLIELLDFVK</sequence>
<dbReference type="InterPro" id="IPR041492">
    <property type="entry name" value="HAD_2"/>
</dbReference>
<gene>
    <name evidence="1" type="ORF">IDH45_09500</name>
</gene>
<dbReference type="NCBIfam" id="TIGR01549">
    <property type="entry name" value="HAD-SF-IA-v1"/>
    <property type="match status" value="1"/>
</dbReference>
<dbReference type="InterPro" id="IPR006439">
    <property type="entry name" value="HAD-SF_hydro_IA"/>
</dbReference>
<protein>
    <submittedName>
        <fullName evidence="1">HAD family hydrolase</fullName>
    </submittedName>
</protein>
<comment type="caution">
    <text evidence="1">The sequence shown here is derived from an EMBL/GenBank/DDBJ whole genome shotgun (WGS) entry which is preliminary data.</text>
</comment>
<keyword evidence="1" id="KW-0378">Hydrolase</keyword>
<keyword evidence="2" id="KW-1185">Reference proteome</keyword>
<dbReference type="Pfam" id="PF13419">
    <property type="entry name" value="HAD_2"/>
    <property type="match status" value="1"/>
</dbReference>
<proteinExistence type="predicted"/>
<dbReference type="AlphaFoldDB" id="A0A927GZL8"/>
<dbReference type="InterPro" id="IPR023214">
    <property type="entry name" value="HAD_sf"/>
</dbReference>
<dbReference type="PANTHER" id="PTHR43434:SF1">
    <property type="entry name" value="PHOSPHOGLYCOLATE PHOSPHATASE"/>
    <property type="match status" value="1"/>
</dbReference>
<dbReference type="InterPro" id="IPR050155">
    <property type="entry name" value="HAD-like_hydrolase_sf"/>
</dbReference>
<evidence type="ECO:0000313" key="2">
    <source>
        <dbReference type="Proteomes" id="UP000639396"/>
    </source>
</evidence>
<dbReference type="SUPFAM" id="SSF56784">
    <property type="entry name" value="HAD-like"/>
    <property type="match status" value="1"/>
</dbReference>
<dbReference type="GO" id="GO:0008967">
    <property type="term" value="F:phosphoglycolate phosphatase activity"/>
    <property type="evidence" value="ECO:0007669"/>
    <property type="project" value="TreeGrafter"/>
</dbReference>
<dbReference type="GO" id="GO:0006281">
    <property type="term" value="P:DNA repair"/>
    <property type="evidence" value="ECO:0007669"/>
    <property type="project" value="TreeGrafter"/>
</dbReference>
<dbReference type="EMBL" id="JACXJA010000009">
    <property type="protein sequence ID" value="MBD2862217.1"/>
    <property type="molecule type" value="Genomic_DNA"/>
</dbReference>
<dbReference type="PANTHER" id="PTHR43434">
    <property type="entry name" value="PHOSPHOGLYCOLATE PHOSPHATASE"/>
    <property type="match status" value="1"/>
</dbReference>
<accession>A0A927GZL8</accession>
<dbReference type="CDD" id="cd01427">
    <property type="entry name" value="HAD_like"/>
    <property type="match status" value="1"/>
</dbReference>
<name>A0A927GZL8_9BACL</name>
<organism evidence="1 2">
    <name type="scientific">Paenibacillus oceani</name>
    <dbReference type="NCBI Taxonomy" id="2772510"/>
    <lineage>
        <taxon>Bacteria</taxon>
        <taxon>Bacillati</taxon>
        <taxon>Bacillota</taxon>
        <taxon>Bacilli</taxon>
        <taxon>Bacillales</taxon>
        <taxon>Paenibacillaceae</taxon>
        <taxon>Paenibacillus</taxon>
    </lineage>
</organism>
<dbReference type="GO" id="GO:0005829">
    <property type="term" value="C:cytosol"/>
    <property type="evidence" value="ECO:0007669"/>
    <property type="project" value="TreeGrafter"/>
</dbReference>
<dbReference type="Proteomes" id="UP000639396">
    <property type="component" value="Unassembled WGS sequence"/>
</dbReference>